<dbReference type="InterPro" id="IPR036477">
    <property type="entry name" value="Formyl_transf_N_sf"/>
</dbReference>
<dbReference type="GO" id="GO:0005829">
    <property type="term" value="C:cytosol"/>
    <property type="evidence" value="ECO:0007669"/>
    <property type="project" value="TreeGrafter"/>
</dbReference>
<dbReference type="GO" id="GO:0004479">
    <property type="term" value="F:methionyl-tRNA formyltransferase activity"/>
    <property type="evidence" value="ECO:0007669"/>
    <property type="project" value="UniProtKB-EC"/>
</dbReference>
<dbReference type="Gene3D" id="3.40.50.12230">
    <property type="match status" value="1"/>
</dbReference>
<dbReference type="EMBL" id="CAEZTM010000023">
    <property type="protein sequence ID" value="CAB4570135.1"/>
    <property type="molecule type" value="Genomic_DNA"/>
</dbReference>
<accession>A0A6J6E4K5</accession>
<feature type="domain" description="Formyl transferase C-terminal" evidence="6">
    <location>
        <begin position="211"/>
        <end position="304"/>
    </location>
</feature>
<organism evidence="7">
    <name type="scientific">freshwater metagenome</name>
    <dbReference type="NCBI Taxonomy" id="449393"/>
    <lineage>
        <taxon>unclassified sequences</taxon>
        <taxon>metagenomes</taxon>
        <taxon>ecological metagenomes</taxon>
    </lineage>
</organism>
<comment type="similarity">
    <text evidence="1">Belongs to the Fmt family.</text>
</comment>
<dbReference type="PANTHER" id="PTHR11138">
    <property type="entry name" value="METHIONYL-TRNA FORMYLTRANSFERASE"/>
    <property type="match status" value="1"/>
</dbReference>
<evidence type="ECO:0000256" key="3">
    <source>
        <dbReference type="ARBA" id="ARBA00022679"/>
    </source>
</evidence>
<dbReference type="AlphaFoldDB" id="A0A6J6E4K5"/>
<dbReference type="SUPFAM" id="SSF50486">
    <property type="entry name" value="FMT C-terminal domain-like"/>
    <property type="match status" value="1"/>
</dbReference>
<keyword evidence="4" id="KW-0648">Protein biosynthesis</keyword>
<evidence type="ECO:0000256" key="2">
    <source>
        <dbReference type="ARBA" id="ARBA00012261"/>
    </source>
</evidence>
<evidence type="ECO:0000313" key="7">
    <source>
        <dbReference type="EMBL" id="CAB4570135.1"/>
    </source>
</evidence>
<dbReference type="InterPro" id="IPR011034">
    <property type="entry name" value="Formyl_transferase-like_C_sf"/>
</dbReference>
<reference evidence="7" key="1">
    <citation type="submission" date="2020-05" db="EMBL/GenBank/DDBJ databases">
        <authorList>
            <person name="Chiriac C."/>
            <person name="Salcher M."/>
            <person name="Ghai R."/>
            <person name="Kavagutti S V."/>
        </authorList>
    </citation>
    <scope>NUCLEOTIDE SEQUENCE</scope>
</reference>
<evidence type="ECO:0000259" key="5">
    <source>
        <dbReference type="Pfam" id="PF00551"/>
    </source>
</evidence>
<protein>
    <recommendedName>
        <fullName evidence="2">methionyl-tRNA formyltransferase</fullName>
        <ecNumber evidence="2">2.1.2.9</ecNumber>
    </recommendedName>
</protein>
<dbReference type="Pfam" id="PF02911">
    <property type="entry name" value="Formyl_trans_C"/>
    <property type="match status" value="1"/>
</dbReference>
<dbReference type="SUPFAM" id="SSF53328">
    <property type="entry name" value="Formyltransferase"/>
    <property type="match status" value="1"/>
</dbReference>
<gene>
    <name evidence="7" type="ORF">UFOPK1684_00651</name>
</gene>
<proteinExistence type="inferred from homology"/>
<dbReference type="InterPro" id="IPR005793">
    <property type="entry name" value="Formyl_trans_C"/>
</dbReference>
<evidence type="ECO:0000256" key="1">
    <source>
        <dbReference type="ARBA" id="ARBA00010699"/>
    </source>
</evidence>
<evidence type="ECO:0000256" key="4">
    <source>
        <dbReference type="ARBA" id="ARBA00022917"/>
    </source>
</evidence>
<keyword evidence="3" id="KW-0808">Transferase</keyword>
<dbReference type="CDD" id="cd08646">
    <property type="entry name" value="FMT_core_Met-tRNA-FMT_N"/>
    <property type="match status" value="1"/>
</dbReference>
<name>A0A6J6E4K5_9ZZZZ</name>
<sequence length="315" mass="33707">MDRLTGMKVLFAGSPDAAVPTLRALHESTHTVVGVLTQPPAPVGRRQVLVETAVGAWAREQGLEVRTPESSAEVTAAVAEFSPDVAIVVAYGRILDGRALDSVPSGWWNVHFSLLPRWRGAAPVQRAILAGDTETGITLFRIVEALDAGPVGAALAHPISPYETSGTLLHKLSLIAPGLVLDFLAQGDPASASVTWQIGEPTYAPKFPPGFGHLDLRMDATELYQHFRAMTPEPGAYVVRKDNGTVVKVLSGWVDPDFHPLEPGELVKTPLGILLGTGSKPLVLERVHPAGKKPMMAADWFRGLPEGVRIDVARK</sequence>
<dbReference type="InterPro" id="IPR044135">
    <property type="entry name" value="Met-tRNA-FMT_C"/>
</dbReference>
<dbReference type="InterPro" id="IPR002376">
    <property type="entry name" value="Formyl_transf_N"/>
</dbReference>
<dbReference type="HAMAP" id="MF_00182">
    <property type="entry name" value="Formyl_trans"/>
    <property type="match status" value="1"/>
</dbReference>
<dbReference type="PANTHER" id="PTHR11138:SF5">
    <property type="entry name" value="METHIONYL-TRNA FORMYLTRANSFERASE, MITOCHONDRIAL"/>
    <property type="match status" value="1"/>
</dbReference>
<evidence type="ECO:0000259" key="6">
    <source>
        <dbReference type="Pfam" id="PF02911"/>
    </source>
</evidence>
<dbReference type="CDD" id="cd08704">
    <property type="entry name" value="Met_tRNA_FMT_C"/>
    <property type="match status" value="1"/>
</dbReference>
<dbReference type="InterPro" id="IPR005794">
    <property type="entry name" value="Fmt"/>
</dbReference>
<dbReference type="InterPro" id="IPR041711">
    <property type="entry name" value="Met-tRNA-FMT_N"/>
</dbReference>
<dbReference type="EC" id="2.1.2.9" evidence="2"/>
<dbReference type="Pfam" id="PF00551">
    <property type="entry name" value="Formyl_trans_N"/>
    <property type="match status" value="1"/>
</dbReference>
<feature type="domain" description="Formyl transferase N-terminal" evidence="5">
    <location>
        <begin position="8"/>
        <end position="172"/>
    </location>
</feature>